<dbReference type="Pfam" id="PF12802">
    <property type="entry name" value="MarR_2"/>
    <property type="match status" value="1"/>
</dbReference>
<dbReference type="AlphaFoldDB" id="A0A559KD98"/>
<evidence type="ECO:0000259" key="2">
    <source>
        <dbReference type="PROSITE" id="PS50995"/>
    </source>
</evidence>
<dbReference type="EMBL" id="VNJI01000010">
    <property type="protein sequence ID" value="TVY10085.1"/>
    <property type="molecule type" value="Genomic_DNA"/>
</dbReference>
<dbReference type="PANTHER" id="PTHR33164">
    <property type="entry name" value="TRANSCRIPTIONAL REGULATOR, MARR FAMILY"/>
    <property type="match status" value="1"/>
</dbReference>
<dbReference type="SUPFAM" id="SSF46785">
    <property type="entry name" value="Winged helix' DNA-binding domain"/>
    <property type="match status" value="1"/>
</dbReference>
<sequence length="144" mass="16819">MEIKESLEQFVTHLQTINRHLRSKVLDRQDSPLTRVQWLLLRHLHREGTSTIGQLASHLDVRSSTMSQMIDRLEKARLVYRESSQPDARVRMVALTDEGTNIILQSKAVWAETLSDAFEQFNEVERQQFLDYIQRLSDSVQKKA</sequence>
<reference evidence="3 4" key="1">
    <citation type="submission" date="2019-07" db="EMBL/GenBank/DDBJ databases">
        <authorList>
            <person name="Kim J."/>
        </authorList>
    </citation>
    <scope>NUCLEOTIDE SEQUENCE [LARGE SCALE GENOMIC DNA]</scope>
    <source>
        <strain evidence="3 4">JC52</strain>
    </source>
</reference>
<protein>
    <submittedName>
        <fullName evidence="3">MarR family transcriptional regulator</fullName>
    </submittedName>
</protein>
<dbReference type="PROSITE" id="PS50995">
    <property type="entry name" value="HTH_MARR_2"/>
    <property type="match status" value="1"/>
</dbReference>
<comment type="caution">
    <text evidence="3">The sequence shown here is derived from an EMBL/GenBank/DDBJ whole genome shotgun (WGS) entry which is preliminary data.</text>
</comment>
<organism evidence="3 4">
    <name type="scientific">Paenibacillus cremeus</name>
    <dbReference type="NCBI Taxonomy" id="2163881"/>
    <lineage>
        <taxon>Bacteria</taxon>
        <taxon>Bacillati</taxon>
        <taxon>Bacillota</taxon>
        <taxon>Bacilli</taxon>
        <taxon>Bacillales</taxon>
        <taxon>Paenibacillaceae</taxon>
        <taxon>Paenibacillus</taxon>
    </lineage>
</organism>
<dbReference type="InterPro" id="IPR036388">
    <property type="entry name" value="WH-like_DNA-bd_sf"/>
</dbReference>
<gene>
    <name evidence="3" type="ORF">FPZ49_10195</name>
</gene>
<dbReference type="Proteomes" id="UP000317036">
    <property type="component" value="Unassembled WGS sequence"/>
</dbReference>
<dbReference type="InterPro" id="IPR000835">
    <property type="entry name" value="HTH_MarR-typ"/>
</dbReference>
<dbReference type="OrthoDB" id="327696at2"/>
<dbReference type="GO" id="GO:0006950">
    <property type="term" value="P:response to stress"/>
    <property type="evidence" value="ECO:0007669"/>
    <property type="project" value="TreeGrafter"/>
</dbReference>
<dbReference type="RefSeq" id="WP_144846137.1">
    <property type="nucleotide sequence ID" value="NZ_VNJI01000010.1"/>
</dbReference>
<dbReference type="InterPro" id="IPR036390">
    <property type="entry name" value="WH_DNA-bd_sf"/>
</dbReference>
<accession>A0A559KD98</accession>
<dbReference type="GO" id="GO:0003700">
    <property type="term" value="F:DNA-binding transcription factor activity"/>
    <property type="evidence" value="ECO:0007669"/>
    <property type="project" value="InterPro"/>
</dbReference>
<dbReference type="InterPro" id="IPR039422">
    <property type="entry name" value="MarR/SlyA-like"/>
</dbReference>
<dbReference type="PANTHER" id="PTHR33164:SF43">
    <property type="entry name" value="HTH-TYPE TRANSCRIPTIONAL REPRESSOR YETL"/>
    <property type="match status" value="1"/>
</dbReference>
<evidence type="ECO:0000313" key="4">
    <source>
        <dbReference type="Proteomes" id="UP000317036"/>
    </source>
</evidence>
<dbReference type="GO" id="GO:0003677">
    <property type="term" value="F:DNA binding"/>
    <property type="evidence" value="ECO:0007669"/>
    <property type="project" value="UniProtKB-KW"/>
</dbReference>
<proteinExistence type="predicted"/>
<dbReference type="SMART" id="SM00347">
    <property type="entry name" value="HTH_MARR"/>
    <property type="match status" value="1"/>
</dbReference>
<name>A0A559KD98_9BACL</name>
<dbReference type="Gene3D" id="1.10.10.10">
    <property type="entry name" value="Winged helix-like DNA-binding domain superfamily/Winged helix DNA-binding domain"/>
    <property type="match status" value="1"/>
</dbReference>
<feature type="domain" description="HTH marR-type" evidence="2">
    <location>
        <begin position="7"/>
        <end position="138"/>
    </location>
</feature>
<evidence type="ECO:0000256" key="1">
    <source>
        <dbReference type="ARBA" id="ARBA00023125"/>
    </source>
</evidence>
<evidence type="ECO:0000313" key="3">
    <source>
        <dbReference type="EMBL" id="TVY10085.1"/>
    </source>
</evidence>
<keyword evidence="1" id="KW-0238">DNA-binding</keyword>
<keyword evidence="4" id="KW-1185">Reference proteome</keyword>